<dbReference type="Gene3D" id="1.10.110.10">
    <property type="entry name" value="Plant lipid-transfer and hydrophobic proteins"/>
    <property type="match status" value="1"/>
</dbReference>
<accession>A0ABD1A557</accession>
<dbReference type="Proteomes" id="UP001558713">
    <property type="component" value="Unassembled WGS sequence"/>
</dbReference>
<organism evidence="4 5">
    <name type="scientific">Cardamine amara subsp. amara</name>
    <dbReference type="NCBI Taxonomy" id="228776"/>
    <lineage>
        <taxon>Eukaryota</taxon>
        <taxon>Viridiplantae</taxon>
        <taxon>Streptophyta</taxon>
        <taxon>Embryophyta</taxon>
        <taxon>Tracheophyta</taxon>
        <taxon>Spermatophyta</taxon>
        <taxon>Magnoliopsida</taxon>
        <taxon>eudicotyledons</taxon>
        <taxon>Gunneridae</taxon>
        <taxon>Pentapetalae</taxon>
        <taxon>rosids</taxon>
        <taxon>malvids</taxon>
        <taxon>Brassicales</taxon>
        <taxon>Brassicaceae</taxon>
        <taxon>Cardamineae</taxon>
        <taxon>Cardamine</taxon>
    </lineage>
</organism>
<evidence type="ECO:0000313" key="5">
    <source>
        <dbReference type="Proteomes" id="UP001558713"/>
    </source>
</evidence>
<comment type="similarity">
    <text evidence="1">Belongs to the plant LTP family. PEARLI1 subfamily.</text>
</comment>
<reference evidence="4 5" key="1">
    <citation type="submission" date="2024-04" db="EMBL/GenBank/DDBJ databases">
        <title>Genome assembly C_amara_ONT_v2.</title>
        <authorList>
            <person name="Yant L."/>
            <person name="Moore C."/>
            <person name="Slenker M."/>
        </authorList>
    </citation>
    <scope>NUCLEOTIDE SEQUENCE [LARGE SCALE GENOMIC DNA]</scope>
    <source>
        <tissue evidence="4">Leaf</tissue>
    </source>
</reference>
<dbReference type="AlphaFoldDB" id="A0ABD1A557"/>
<protein>
    <submittedName>
        <fullName evidence="4">Lipid transfer protein EARLI 1</fullName>
    </submittedName>
</protein>
<feature type="chain" id="PRO_5044830960" evidence="2">
    <location>
        <begin position="23"/>
        <end position="120"/>
    </location>
</feature>
<dbReference type="InterPro" id="IPR036312">
    <property type="entry name" value="Bifun_inhib/LTP/seed_sf"/>
</dbReference>
<evidence type="ECO:0000256" key="1">
    <source>
        <dbReference type="ARBA" id="ARBA00008965"/>
    </source>
</evidence>
<dbReference type="PANTHER" id="PTHR31731">
    <property type="match status" value="1"/>
</dbReference>
<dbReference type="InterPro" id="IPR016140">
    <property type="entry name" value="Bifunc_inhib/LTP/seed_store"/>
</dbReference>
<feature type="signal peptide" evidence="2">
    <location>
        <begin position="1"/>
        <end position="22"/>
    </location>
</feature>
<feature type="domain" description="Bifunctional inhibitor/plant lipid transfer protein/seed storage helical" evidence="3">
    <location>
        <begin position="39"/>
        <end position="112"/>
    </location>
</feature>
<dbReference type="CDD" id="cd01958">
    <property type="entry name" value="HPS_like"/>
    <property type="match status" value="1"/>
</dbReference>
<dbReference type="EMBL" id="JBANAX010000584">
    <property type="protein sequence ID" value="KAL1201698.1"/>
    <property type="molecule type" value="Genomic_DNA"/>
</dbReference>
<dbReference type="SMART" id="SM00499">
    <property type="entry name" value="AAI"/>
    <property type="match status" value="1"/>
</dbReference>
<keyword evidence="2" id="KW-0732">Signal</keyword>
<gene>
    <name evidence="4" type="ORF">V5N11_006239</name>
</gene>
<evidence type="ECO:0000313" key="4">
    <source>
        <dbReference type="EMBL" id="KAL1201698.1"/>
    </source>
</evidence>
<name>A0ABD1A557_CARAN</name>
<proteinExistence type="inferred from homology"/>
<dbReference type="Pfam" id="PF14547">
    <property type="entry name" value="Hydrophob_seed"/>
    <property type="match status" value="1"/>
</dbReference>
<dbReference type="InterPro" id="IPR027923">
    <property type="entry name" value="Hydrophob_seed_dom"/>
</dbReference>
<keyword evidence="5" id="KW-1185">Reference proteome</keyword>
<dbReference type="InterPro" id="IPR051636">
    <property type="entry name" value="Plant_LTP/defense-related"/>
</dbReference>
<evidence type="ECO:0000259" key="3">
    <source>
        <dbReference type="SMART" id="SM00499"/>
    </source>
</evidence>
<comment type="caution">
    <text evidence="4">The sequence shown here is derived from an EMBL/GenBank/DDBJ whole genome shotgun (WGS) entry which is preliminary data.</text>
</comment>
<dbReference type="SUPFAM" id="SSF47699">
    <property type="entry name" value="Bifunctional inhibitor/lipid-transfer protein/seed storage 2S albumin"/>
    <property type="match status" value="1"/>
</dbReference>
<sequence>MASKKLTTISFIIILLISLSKANLLGSPSPAITNNFGTCPSNPLQLGVCANVIAGDTRAQPCCTAINGLANVQVADCLCFVFRPLPLVFGIYEAIREIFFACNRVFPIGFQCPPPTATTP</sequence>
<evidence type="ECO:0000256" key="2">
    <source>
        <dbReference type="SAM" id="SignalP"/>
    </source>
</evidence>